<sequence length="128" mass="14272">MAQAESNPSSNAEPVHATLSEDNEVEQQNQTEEIPAEKEEATSQYSDSEPKETPVPKDKVHLNLLLVSGKRMHIEVVKADTISNVKALVLKQWPIEWNNSKPSSVDELNIIYLGKFLANESSLECKIT</sequence>
<dbReference type="PANTHER" id="PTHR13169:SF0">
    <property type="entry name" value="UBIQUITIN-LIKE PROTEIN 3"/>
    <property type="match status" value="1"/>
</dbReference>
<evidence type="ECO:0000259" key="2">
    <source>
        <dbReference type="Pfam" id="PF13881"/>
    </source>
</evidence>
<proteinExistence type="predicted"/>
<dbReference type="InterPro" id="IPR029071">
    <property type="entry name" value="Ubiquitin-like_domsf"/>
</dbReference>
<dbReference type="InterPro" id="IPR040015">
    <property type="entry name" value="UBL3-like"/>
</dbReference>
<name>A0A8H7U9P8_MORIS</name>
<feature type="domain" description="UBL3-like ubiquitin" evidence="2">
    <location>
        <begin position="58"/>
        <end position="123"/>
    </location>
</feature>
<evidence type="ECO:0000313" key="3">
    <source>
        <dbReference type="EMBL" id="KAG2171684.1"/>
    </source>
</evidence>
<keyword evidence="4" id="KW-1185">Reference proteome</keyword>
<feature type="compositionally biased region" description="Basic and acidic residues" evidence="1">
    <location>
        <begin position="48"/>
        <end position="59"/>
    </location>
</feature>
<feature type="region of interest" description="Disordered" evidence="1">
    <location>
        <begin position="1"/>
        <end position="59"/>
    </location>
</feature>
<dbReference type="InterPro" id="IPR039540">
    <property type="entry name" value="UBL3-like_ubiquitin_dom"/>
</dbReference>
<protein>
    <recommendedName>
        <fullName evidence="2">UBL3-like ubiquitin domain-containing protein</fullName>
    </recommendedName>
</protein>
<reference evidence="3" key="1">
    <citation type="submission" date="2020-12" db="EMBL/GenBank/DDBJ databases">
        <title>Metabolic potential, ecology and presence of endohyphal bacteria is reflected in genomic diversity of Mucoromycotina.</title>
        <authorList>
            <person name="Muszewska A."/>
            <person name="Okrasinska A."/>
            <person name="Steczkiewicz K."/>
            <person name="Drgas O."/>
            <person name="Orlowska M."/>
            <person name="Perlinska-Lenart U."/>
            <person name="Aleksandrzak-Piekarczyk T."/>
            <person name="Szatraj K."/>
            <person name="Zielenkiewicz U."/>
            <person name="Pilsyk S."/>
            <person name="Malc E."/>
            <person name="Mieczkowski P."/>
            <person name="Kruszewska J.S."/>
            <person name="Biernat P."/>
            <person name="Pawlowska J."/>
        </authorList>
    </citation>
    <scope>NUCLEOTIDE SEQUENCE</scope>
    <source>
        <strain evidence="3">WA0000067209</strain>
    </source>
</reference>
<comment type="caution">
    <text evidence="3">The sequence shown here is derived from an EMBL/GenBank/DDBJ whole genome shotgun (WGS) entry which is preliminary data.</text>
</comment>
<gene>
    <name evidence="3" type="ORF">INT43_008064</name>
</gene>
<evidence type="ECO:0000313" key="4">
    <source>
        <dbReference type="Proteomes" id="UP000654370"/>
    </source>
</evidence>
<dbReference type="SUPFAM" id="SSF54236">
    <property type="entry name" value="Ubiquitin-like"/>
    <property type="match status" value="1"/>
</dbReference>
<dbReference type="Gene3D" id="3.10.20.90">
    <property type="entry name" value="Phosphatidylinositol 3-kinase Catalytic Subunit, Chain A, domain 1"/>
    <property type="match status" value="1"/>
</dbReference>
<evidence type="ECO:0000256" key="1">
    <source>
        <dbReference type="SAM" id="MobiDB-lite"/>
    </source>
</evidence>
<dbReference type="Pfam" id="PF13881">
    <property type="entry name" value="Rad60-SLD_2"/>
    <property type="match status" value="1"/>
</dbReference>
<feature type="compositionally biased region" description="Polar residues" evidence="1">
    <location>
        <begin position="1"/>
        <end position="12"/>
    </location>
</feature>
<dbReference type="Proteomes" id="UP000654370">
    <property type="component" value="Unassembled WGS sequence"/>
</dbReference>
<organism evidence="3 4">
    <name type="scientific">Mortierella isabellina</name>
    <name type="common">Filamentous fungus</name>
    <name type="synonym">Umbelopsis isabellina</name>
    <dbReference type="NCBI Taxonomy" id="91625"/>
    <lineage>
        <taxon>Eukaryota</taxon>
        <taxon>Fungi</taxon>
        <taxon>Fungi incertae sedis</taxon>
        <taxon>Mucoromycota</taxon>
        <taxon>Mucoromycotina</taxon>
        <taxon>Umbelopsidomycetes</taxon>
        <taxon>Umbelopsidales</taxon>
        <taxon>Umbelopsidaceae</taxon>
        <taxon>Umbelopsis</taxon>
    </lineage>
</organism>
<dbReference type="EMBL" id="JAEPQZ010000019">
    <property type="protein sequence ID" value="KAG2171684.1"/>
    <property type="molecule type" value="Genomic_DNA"/>
</dbReference>
<dbReference type="AlphaFoldDB" id="A0A8H7U9P8"/>
<dbReference type="PANTHER" id="PTHR13169">
    <property type="entry name" value="UBIQUITIN-LIKE PROTEIN 3 HCG-1 PROTEIN"/>
    <property type="match status" value="1"/>
</dbReference>
<dbReference type="OrthoDB" id="1043111at2759"/>
<accession>A0A8H7U9P8</accession>